<dbReference type="GO" id="GO:0019005">
    <property type="term" value="C:SCF ubiquitin ligase complex"/>
    <property type="evidence" value="ECO:0007669"/>
    <property type="project" value="TreeGrafter"/>
</dbReference>
<dbReference type="AlphaFoldDB" id="A0A6A5B6U6"/>
<dbReference type="InterPro" id="IPR032675">
    <property type="entry name" value="LRR_dom_sf"/>
</dbReference>
<dbReference type="RefSeq" id="XP_044558946.1">
    <property type="nucleotide sequence ID" value="XM_044710522.1"/>
</dbReference>
<proteinExistence type="predicted"/>
<dbReference type="SUPFAM" id="SSF52047">
    <property type="entry name" value="RNI-like"/>
    <property type="match status" value="2"/>
</dbReference>
<evidence type="ECO:0008006" key="3">
    <source>
        <dbReference type="Google" id="ProtNLM"/>
    </source>
</evidence>
<dbReference type="Proteomes" id="UP000444721">
    <property type="component" value="Unassembled WGS sequence"/>
</dbReference>
<gene>
    <name evidence="1" type="ORF">FDP41_006843</name>
</gene>
<dbReference type="GO" id="GO:0031146">
    <property type="term" value="P:SCF-dependent proteasomal ubiquitin-dependent protein catabolic process"/>
    <property type="evidence" value="ECO:0007669"/>
    <property type="project" value="TreeGrafter"/>
</dbReference>
<dbReference type="GeneID" id="68114061"/>
<reference evidence="1 2" key="1">
    <citation type="journal article" date="2019" name="Sci. Rep.">
        <title>Nanopore sequencing improves the draft genome of the human pathogenic amoeba Naegleria fowleri.</title>
        <authorList>
            <person name="Liechti N."/>
            <person name="Schurch N."/>
            <person name="Bruggmann R."/>
            <person name="Wittwer M."/>
        </authorList>
    </citation>
    <scope>NUCLEOTIDE SEQUENCE [LARGE SCALE GENOMIC DNA]</scope>
    <source>
        <strain evidence="1 2">ATCC 30894</strain>
    </source>
</reference>
<protein>
    <recommendedName>
        <fullName evidence="3">F-box domain-containing protein</fullName>
    </recommendedName>
</protein>
<dbReference type="VEuPathDB" id="AmoebaDB:NF0044750"/>
<dbReference type="OrthoDB" id="2585512at2759"/>
<organism evidence="1 2">
    <name type="scientific">Naegleria fowleri</name>
    <name type="common">Brain eating amoeba</name>
    <dbReference type="NCBI Taxonomy" id="5763"/>
    <lineage>
        <taxon>Eukaryota</taxon>
        <taxon>Discoba</taxon>
        <taxon>Heterolobosea</taxon>
        <taxon>Tetramitia</taxon>
        <taxon>Eutetramitia</taxon>
        <taxon>Vahlkampfiidae</taxon>
        <taxon>Naegleria</taxon>
    </lineage>
</organism>
<dbReference type="Gene3D" id="3.80.10.10">
    <property type="entry name" value="Ribonuclease Inhibitor"/>
    <property type="match status" value="2"/>
</dbReference>
<name>A0A6A5B6U6_NAEFO</name>
<dbReference type="VEuPathDB" id="AmoebaDB:FDP41_006843"/>
<dbReference type="SUPFAM" id="SSF81383">
    <property type="entry name" value="F-box domain"/>
    <property type="match status" value="1"/>
</dbReference>
<dbReference type="PANTHER" id="PTHR13318">
    <property type="entry name" value="PARTNER OF PAIRED, ISOFORM B-RELATED"/>
    <property type="match status" value="1"/>
</dbReference>
<dbReference type="EMBL" id="VFQX01000053">
    <property type="protein sequence ID" value="KAF0974233.1"/>
    <property type="molecule type" value="Genomic_DNA"/>
</dbReference>
<dbReference type="InterPro" id="IPR036047">
    <property type="entry name" value="F-box-like_dom_sf"/>
</dbReference>
<keyword evidence="2" id="KW-1185">Reference proteome</keyword>
<dbReference type="VEuPathDB" id="AmoebaDB:NfTy_075660"/>
<comment type="caution">
    <text evidence="1">The sequence shown here is derived from an EMBL/GenBank/DDBJ whole genome shotgun (WGS) entry which is preliminary data.</text>
</comment>
<evidence type="ECO:0000313" key="2">
    <source>
        <dbReference type="Proteomes" id="UP000444721"/>
    </source>
</evidence>
<accession>A0A6A5B6U6</accession>
<sequence>MSFDGADGWTKLFDESTILRRVLSYLSFEEQCRQSELVCKRWKEFSNVEGFNLENSRHVQTKFENTILPNLLSRHGDSLKSFRVECSFWEQKNTKLMTTDVLRMIVRASPNLVELSLPMCSNLTSSTETSPLQCLVTLEKLEKLNLSGCNLIDEHLKPLTKLSKIKELNLSINRYVSDLGIKYLFQQSTSTIGSCMQALDLSFTSIGDDSINCLRNVATLKQLHVMHSAVTHKSLLNFCTFAHGPKLEKLNLLNCAMVKELPFLNCESLKNLKAFMYSVPNNPSIENYLSLLSKFSQLSELVLVNMNVLSRRMMQVISQITTLDTLSLRCNKIEDSKNDARQEHAVAEMLEKLSNLKKLDLQVVEMDPISEGIIETLKSLPHLEFLSIQSSEKVKTTKLLNELLTKYSDSRVGEKLKFISIEVPGYSIDASGFKFFANNCKQLESLCVPLSDNIPFSKLTLSNLKHFILTQSSMTRPISDETMCELLAQKGHSLEKLSLRAGSGMAQVLENIVRYCPNLIELEVDLNILSSDDAVSCSIDSSIQSLSKLNNLQRLSLSGNENLWSINKSIVPLARGMNHLTELCLPSSKIATCSSLLFEKLFPHTTIQEI</sequence>
<dbReference type="OMA" id="WEQKNTK"/>
<evidence type="ECO:0000313" key="1">
    <source>
        <dbReference type="EMBL" id="KAF0974233.1"/>
    </source>
</evidence>